<organism evidence="4 5">
    <name type="scientific">Trichonephila clavata</name>
    <name type="common">Joro spider</name>
    <name type="synonym">Nephila clavata</name>
    <dbReference type="NCBI Taxonomy" id="2740835"/>
    <lineage>
        <taxon>Eukaryota</taxon>
        <taxon>Metazoa</taxon>
        <taxon>Ecdysozoa</taxon>
        <taxon>Arthropoda</taxon>
        <taxon>Chelicerata</taxon>
        <taxon>Arachnida</taxon>
        <taxon>Araneae</taxon>
        <taxon>Araneomorphae</taxon>
        <taxon>Entelegynae</taxon>
        <taxon>Araneoidea</taxon>
        <taxon>Nephilidae</taxon>
        <taxon>Trichonephila</taxon>
    </lineage>
</organism>
<keyword evidence="2" id="KW-0238">DNA-binding</keyword>
<dbReference type="Pfam" id="PF03184">
    <property type="entry name" value="DDE_1"/>
    <property type="match status" value="1"/>
</dbReference>
<comment type="subcellular location">
    <subcellularLocation>
        <location evidence="1">Nucleus</location>
    </subcellularLocation>
</comment>
<dbReference type="Gene3D" id="1.10.10.60">
    <property type="entry name" value="Homeodomain-like"/>
    <property type="match status" value="1"/>
</dbReference>
<evidence type="ECO:0000256" key="2">
    <source>
        <dbReference type="ARBA" id="ARBA00023125"/>
    </source>
</evidence>
<feature type="domain" description="HTH CENPB-type" evidence="3">
    <location>
        <begin position="29"/>
        <end position="112"/>
    </location>
</feature>
<proteinExistence type="predicted"/>
<dbReference type="GO" id="GO:0003677">
    <property type="term" value="F:DNA binding"/>
    <property type="evidence" value="ECO:0007669"/>
    <property type="project" value="UniProtKB-KW"/>
</dbReference>
<evidence type="ECO:0000259" key="3">
    <source>
        <dbReference type="PROSITE" id="PS51253"/>
    </source>
</evidence>
<dbReference type="SUPFAM" id="SSF46689">
    <property type="entry name" value="Homeodomain-like"/>
    <property type="match status" value="1"/>
</dbReference>
<name>A0A8X6H103_TRICU</name>
<dbReference type="AlphaFoldDB" id="A0A8X6H103"/>
<accession>A0A8X6H103</accession>
<dbReference type="Pfam" id="PF03221">
    <property type="entry name" value="HTH_Tnp_Tc5"/>
    <property type="match status" value="1"/>
</dbReference>
<dbReference type="InterPro" id="IPR050863">
    <property type="entry name" value="CenT-Element_Derived"/>
</dbReference>
<dbReference type="PANTHER" id="PTHR19303">
    <property type="entry name" value="TRANSPOSON"/>
    <property type="match status" value="1"/>
</dbReference>
<keyword evidence="5" id="KW-1185">Reference proteome</keyword>
<dbReference type="EMBL" id="BMAO01037066">
    <property type="protein sequence ID" value="GFR15032.1"/>
    <property type="molecule type" value="Genomic_DNA"/>
</dbReference>
<comment type="caution">
    <text evidence="4">The sequence shown here is derived from an EMBL/GenBank/DDBJ whole genome shotgun (WGS) entry which is preliminary data.</text>
</comment>
<dbReference type="Proteomes" id="UP000887116">
    <property type="component" value="Unassembled WGS sequence"/>
</dbReference>
<dbReference type="SMART" id="SM00674">
    <property type="entry name" value="CENPB"/>
    <property type="match status" value="1"/>
</dbReference>
<dbReference type="PANTHER" id="PTHR19303:SF26">
    <property type="entry name" value="TIGGER TRANSPOSABLE ELEMENT-DERIVED PROTEIN 1"/>
    <property type="match status" value="1"/>
</dbReference>
<dbReference type="InterPro" id="IPR009057">
    <property type="entry name" value="Homeodomain-like_sf"/>
</dbReference>
<dbReference type="InterPro" id="IPR004875">
    <property type="entry name" value="DDE_SF_endonuclease_dom"/>
</dbReference>
<evidence type="ECO:0000256" key="1">
    <source>
        <dbReference type="ARBA" id="ARBA00004123"/>
    </source>
</evidence>
<dbReference type="OrthoDB" id="6537882at2759"/>
<protein>
    <submittedName>
        <fullName evidence="4">Tigger transposable element-derived protein 1</fullName>
    </submittedName>
</protein>
<dbReference type="PROSITE" id="PS51253">
    <property type="entry name" value="HTH_CENPB"/>
    <property type="match status" value="1"/>
</dbReference>
<reference evidence="4" key="1">
    <citation type="submission" date="2020-07" db="EMBL/GenBank/DDBJ databases">
        <title>Multicomponent nature underlies the extraordinary mechanical properties of spider dragline silk.</title>
        <authorList>
            <person name="Kono N."/>
            <person name="Nakamura H."/>
            <person name="Mori M."/>
            <person name="Yoshida Y."/>
            <person name="Ohtoshi R."/>
            <person name="Malay A.D."/>
            <person name="Moran D.A.P."/>
            <person name="Tomita M."/>
            <person name="Numata K."/>
            <person name="Arakawa K."/>
        </authorList>
    </citation>
    <scope>NUCLEOTIDE SEQUENCE</scope>
</reference>
<evidence type="ECO:0000313" key="5">
    <source>
        <dbReference type="Proteomes" id="UP000887116"/>
    </source>
</evidence>
<evidence type="ECO:0000313" key="4">
    <source>
        <dbReference type="EMBL" id="GFR15032.1"/>
    </source>
</evidence>
<gene>
    <name evidence="4" type="primary">TIGD1</name>
    <name evidence="4" type="ORF">TNCT_59981</name>
</gene>
<sequence length="436" mass="48968">MVKQGIYYAFSTGEINKSSNCATNESAKRVSYSRNILIEKTEKALVLWIQELTQKRIPIDGELIKEKAIRFYNQVKDLEPSCSSSHIGSPKFSASNGWLAGFLQRHALHNLKIKGEAASADETAAKNYSKVLVKIIEDGGYCPDQVFNADETGLFWKKMPSRTFIAKSEKTASGFKAAKDRVTFLLCSNASEARMLKPLMLNRSLHPRALKGKNIAELPVHFMANKKAWVTKAVFITWFNDCFVPEVKQYMIDMGLPFNVLLIVYNAPGHPCVEHPNVKVVFLPPNTTSLIQPLDQGIIACFKKHYVKLTFRYILEKLENDGIILTEVSKKFSILDCINHAAAVITEIKQHTLNASWKAAWPECVINRSATENTSMLTAEIVTLAHDIGGYGFNSFSENDLVEMIQDDTKPQRASYVPIFVSLANSPGDIYWINKY</sequence>
<dbReference type="GO" id="GO:0005634">
    <property type="term" value="C:nucleus"/>
    <property type="evidence" value="ECO:0007669"/>
    <property type="project" value="UniProtKB-SubCell"/>
</dbReference>
<dbReference type="InterPro" id="IPR006600">
    <property type="entry name" value="HTH_CenpB_DNA-bd_dom"/>
</dbReference>